<accession>A0ABU4BCQ6</accession>
<evidence type="ECO:0000313" key="1">
    <source>
        <dbReference type="EMBL" id="MDV6261979.1"/>
    </source>
</evidence>
<dbReference type="Proteomes" id="UP001185755">
    <property type="component" value="Unassembled WGS sequence"/>
</dbReference>
<protein>
    <submittedName>
        <fullName evidence="1">Uncharacterized protein</fullName>
    </submittedName>
</protein>
<dbReference type="EMBL" id="JAWLJX010000003">
    <property type="protein sequence ID" value="MDV6261979.1"/>
    <property type="molecule type" value="Genomic_DNA"/>
</dbReference>
<reference evidence="1 2" key="1">
    <citation type="submission" date="2023-10" db="EMBL/GenBank/DDBJ databases">
        <title>Development of a sustainable strategy for remediation of hydrocarbon-contaminated territories based on the waste exchange concept.</title>
        <authorList>
            <person name="Krivoruchko A."/>
        </authorList>
    </citation>
    <scope>NUCLEOTIDE SEQUENCE [LARGE SCALE GENOMIC DNA]</scope>
    <source>
        <strain evidence="1 2">IEGM 1323</strain>
    </source>
</reference>
<keyword evidence="2" id="KW-1185">Reference proteome</keyword>
<dbReference type="RefSeq" id="WP_317564487.1">
    <property type="nucleotide sequence ID" value="NZ_JAWLJX010000003.1"/>
</dbReference>
<comment type="caution">
    <text evidence="1">The sequence shown here is derived from an EMBL/GenBank/DDBJ whole genome shotgun (WGS) entry which is preliminary data.</text>
</comment>
<sequence>MKTTDLDAEVGVERSDTTLDYATLVLASPRGRFFCANLGYLCSADERAANPYRPYTLADAVEVLQGVDVAALAELSESDVLDPLGFATDWARYWQPPDEEDIWFATPQAVAALRPIASAMWASAATQWWSDGVDTSCQRMVAHPYSADELPESALPYRSGSAGLELWRAHVLEDEERYRAWRIERPDNRIGGEWWSIPSPSSALETSRARERLGALELLLEEDSSGCGEARVWPVTVRGNPRVYEIRNPADWARLVDTYPLAVPESKRSDWFETTGEYRDWFIPDWVAVANDFDAVHLTMLGYLTTPGIVIPLTHNRGATVLAGWNPDTTWWLNTDCVYAEDEPVLWRRDDEHWTTAPS</sequence>
<evidence type="ECO:0000313" key="2">
    <source>
        <dbReference type="Proteomes" id="UP001185755"/>
    </source>
</evidence>
<organism evidence="1 2">
    <name type="scientific">Rhodococcoides yunnanense</name>
    <dbReference type="NCBI Taxonomy" id="278209"/>
    <lineage>
        <taxon>Bacteria</taxon>
        <taxon>Bacillati</taxon>
        <taxon>Actinomycetota</taxon>
        <taxon>Actinomycetes</taxon>
        <taxon>Mycobacteriales</taxon>
        <taxon>Nocardiaceae</taxon>
        <taxon>Rhodococcoides</taxon>
    </lineage>
</organism>
<proteinExistence type="predicted"/>
<gene>
    <name evidence="1" type="ORF">R3P96_11545</name>
</gene>
<name>A0ABU4BCQ6_9NOCA</name>